<feature type="region of interest" description="Disordered" evidence="1">
    <location>
        <begin position="69"/>
        <end position="699"/>
    </location>
</feature>
<name>A0A7R7XD01_9EURO</name>
<protein>
    <submittedName>
        <fullName evidence="2">Uncharacterized protein</fullName>
    </submittedName>
</protein>
<organism evidence="2 3">
    <name type="scientific">Aspergillus puulaauensis</name>
    <dbReference type="NCBI Taxonomy" id="1220207"/>
    <lineage>
        <taxon>Eukaryota</taxon>
        <taxon>Fungi</taxon>
        <taxon>Dikarya</taxon>
        <taxon>Ascomycota</taxon>
        <taxon>Pezizomycotina</taxon>
        <taxon>Eurotiomycetes</taxon>
        <taxon>Eurotiomycetidae</taxon>
        <taxon>Eurotiales</taxon>
        <taxon>Aspergillaceae</taxon>
        <taxon>Aspergillus</taxon>
    </lineage>
</organism>
<accession>A0A7R7XD01</accession>
<feature type="region of interest" description="Disordered" evidence="1">
    <location>
        <begin position="730"/>
        <end position="753"/>
    </location>
</feature>
<feature type="compositionally biased region" description="Polar residues" evidence="1">
    <location>
        <begin position="612"/>
        <end position="632"/>
    </location>
</feature>
<dbReference type="RefSeq" id="XP_041551350.1">
    <property type="nucleotide sequence ID" value="XM_041698134.1"/>
</dbReference>
<dbReference type="KEGG" id="apuu:APUU_11984A"/>
<feature type="compositionally biased region" description="Low complexity" evidence="1">
    <location>
        <begin position="738"/>
        <end position="748"/>
    </location>
</feature>
<evidence type="ECO:0000256" key="1">
    <source>
        <dbReference type="SAM" id="MobiDB-lite"/>
    </source>
</evidence>
<feature type="compositionally biased region" description="Polar residues" evidence="1">
    <location>
        <begin position="329"/>
        <end position="361"/>
    </location>
</feature>
<feature type="compositionally biased region" description="Basic and acidic residues" evidence="1">
    <location>
        <begin position="383"/>
        <end position="392"/>
    </location>
</feature>
<feature type="region of interest" description="Disordered" evidence="1">
    <location>
        <begin position="35"/>
        <end position="54"/>
    </location>
</feature>
<keyword evidence="3" id="KW-1185">Reference proteome</keyword>
<feature type="compositionally biased region" description="Basic and acidic residues" evidence="1">
    <location>
        <begin position="441"/>
        <end position="453"/>
    </location>
</feature>
<reference evidence="2" key="2">
    <citation type="submission" date="2021-02" db="EMBL/GenBank/DDBJ databases">
        <title>Aspergillus puulaauensis MK2 genome sequence.</title>
        <authorList>
            <person name="Futagami T."/>
            <person name="Mori K."/>
            <person name="Kadooka C."/>
            <person name="Tanaka T."/>
        </authorList>
    </citation>
    <scope>NUCLEOTIDE SEQUENCE</scope>
    <source>
        <strain evidence="2">MK2</strain>
    </source>
</reference>
<feature type="compositionally biased region" description="Basic and acidic residues" evidence="1">
    <location>
        <begin position="595"/>
        <end position="609"/>
    </location>
</feature>
<feature type="compositionally biased region" description="Polar residues" evidence="1">
    <location>
        <begin position="199"/>
        <end position="211"/>
    </location>
</feature>
<feature type="compositionally biased region" description="Polar residues" evidence="1">
    <location>
        <begin position="89"/>
        <end position="111"/>
    </location>
</feature>
<reference evidence="2" key="1">
    <citation type="submission" date="2021-01" db="EMBL/GenBank/DDBJ databases">
        <authorList>
            <consortium name="Aspergillus puulaauensis MK2 genome sequencing consortium"/>
            <person name="Kazuki M."/>
            <person name="Futagami T."/>
        </authorList>
    </citation>
    <scope>NUCLEOTIDE SEQUENCE</scope>
    <source>
        <strain evidence="2">MK2</strain>
    </source>
</reference>
<feature type="compositionally biased region" description="Pro residues" evidence="1">
    <location>
        <begin position="638"/>
        <end position="649"/>
    </location>
</feature>
<feature type="region of interest" description="Disordered" evidence="1">
    <location>
        <begin position="1"/>
        <end position="22"/>
    </location>
</feature>
<evidence type="ECO:0000313" key="3">
    <source>
        <dbReference type="Proteomes" id="UP000654913"/>
    </source>
</evidence>
<dbReference type="AlphaFoldDB" id="A0A7R7XD01"/>
<evidence type="ECO:0000313" key="2">
    <source>
        <dbReference type="EMBL" id="BCS19156.1"/>
    </source>
</evidence>
<gene>
    <name evidence="2" type="ORF">APUU_11984A</name>
</gene>
<dbReference type="OrthoDB" id="5324692at2759"/>
<sequence>MYLASSLGMPLRWRKRPQRPPIPFVEDEIDSLSREVNGSSHVGELPGYEGAKARGTVNQSPLILDAEILNASNISSSTEKKPVPEYGTSGFNVNQPSSKMDTKQGPRQNPSRHPAGETRVQRPGKSHSRSSSKSQDVPPVSRPSRPAYAQPPGPQRSFPGTNQEPIPRRPGSTARAPSPREDVLPPKLPPKPMGYVAQKNHTAPFSTSTPSLHREHEQTKVAYPTGYSQPETIRSAGMRMNSPAKSVLDVTEKGSSAPSRTPSLRRGREQRKSRSPTRYTQSEPTRHSEVRTSSPSQQIPDVAQKPPSVPSRTPPMRRDKGEYKPTPIAISTRTEPTRDSSVPASLSPQRPESGVAQQPQIFPSRPYPAPQGSQNGPLPVTHHHAELVRDTTARGPPHPPKQLSDATRQSQPTVPRPLPTPPDDVQHKPRQSLASYQPETIVRESGVRVEKLPPRPLPEGSKAIQRPLPVPSENVQYKSFPSSIPPPSSSPDTAPKPQAIPLQPLPLRTVPLHPLPNPPAEGPRMPSTTTATGPGSVQQALPPKQSTADPRPTTSGYASNSATVRPENVPRLLNRSSTLPVEINSPPSPGLSVAERLEEKLKLRREQRGSGDFSQTAAVQSQSSGSLASQIPESRAPPVQPPGAWPSEPPSDSSSSGLAQFPMLDNSTAESKPQPKTAPLKSALRSQSLDRSQAASTKITRRRTVAFAETPVEFPSQALVKVDHETALTRLQTDKDGSPNSSRSSSPNTGLTLAPCPRSIPVAGYQDWHTIEGLDHLDICPSCVKQMRKSKFRDRLILSPVNKSRTEPVRCAMSEPWTRLAWMQTLKKKLERLDLLSEVTRPSLGTKSCTGRIISDQSWYRIVDPNTGSYLPQFNVCSSCIRNIRLLWPEHRETFERSSNPQERVCDFVADSPRFIRYIDALDLSANRAEKEDSKPDLKEFLAYARRKVVLRDCRRSRLIFNTWHYMPQLPEFTVCEDCYDDIVWPLAKARHPIARDFSSVMRLLPGDTGTGTREASCQLYSPRIRAKFNDAVRRDDLPFIKWMAMTRYEAEKRFRDRQDELLEDQRRGYDCSGDLRKNLEDWKRYE</sequence>
<dbReference type="GeneID" id="64969161"/>
<dbReference type="Proteomes" id="UP000654913">
    <property type="component" value="Chromosome 1"/>
</dbReference>
<feature type="compositionally biased region" description="Polar residues" evidence="1">
    <location>
        <begin position="253"/>
        <end position="262"/>
    </location>
</feature>
<dbReference type="EMBL" id="AP024443">
    <property type="protein sequence ID" value="BCS19156.1"/>
    <property type="molecule type" value="Genomic_DNA"/>
</dbReference>
<feature type="compositionally biased region" description="Polar residues" evidence="1">
    <location>
        <begin position="526"/>
        <end position="563"/>
    </location>
</feature>
<feature type="compositionally biased region" description="Polar residues" evidence="1">
    <location>
        <begin position="684"/>
        <end position="698"/>
    </location>
</feature>
<proteinExistence type="predicted"/>